<dbReference type="Gene3D" id="3.40.50.1220">
    <property type="entry name" value="TPP-binding domain"/>
    <property type="match status" value="1"/>
</dbReference>
<proteinExistence type="predicted"/>
<sequence length="637" mass="73685">MLATSNRTKEKFERLLSRFLDNKVVPFLGAGVSNDAECEDGYSDVAKVKTWKNKLIEAICSKIKELENGKQWYAWCCNYENCSKVTSKSCVNGAESKKYKPPKCETLSLGQLCETYIWLHGDYGQRALVREVLEIEKLVKMIPCPAHYYIAFLAREGLIDEVITTNYDTCMERAYADTFPVPYDDKNKSPAVVIANLEDYREKATKSFIENRMSCLKIYKINGCARNLLNLSGKEENILLTERQLQDWRERHWARDFFRDRLRSRTIIFSGFGSDEPQVRHTALQVVEEFQMINPPTEAGGNGNLYWWERPNAPYIAAYDDHLSFNQLQILYAYIQAHSNSPTIEEVYFKNAFTAVDLSFFVGENNELDTKLRADLFWERIFQGIFKKLLIRYCSRDSIAVAYLSGIFPAAEIIFQQMLEWFVPGDKPFGAFPAILSLKKENNNVMTLARLVWYAKYKGKPPAGWYASLKDEPFLIPFLLLLIFLAVGENGGEQEIAAKVSTEKELLSITFFSNNHKVKALIAHPERAFQNQELVDLPDDFKQRNIVQIIISEGLREKPRRQRIKISSTDNRCKRCKQMYISSVYQIPLRELFRNAYVASANINKLRSIFCENLKKVVLLYDEARPHLSRRDRVKPI</sequence>
<gene>
    <name evidence="1" type="ORF">MGLY_20470</name>
</gene>
<evidence type="ECO:0000313" key="2">
    <source>
        <dbReference type="Proteomes" id="UP000425916"/>
    </source>
</evidence>
<dbReference type="SUPFAM" id="SSF52467">
    <property type="entry name" value="DHS-like NAD/FAD-binding domain"/>
    <property type="match status" value="1"/>
</dbReference>
<reference evidence="1 2" key="1">
    <citation type="submission" date="2019-11" db="EMBL/GenBank/DDBJ databases">
        <title>Genome sequence of Moorella glycerini DSM11254.</title>
        <authorList>
            <person name="Poehlein A."/>
            <person name="Boeer T."/>
            <person name="Daniel R."/>
        </authorList>
    </citation>
    <scope>NUCLEOTIDE SEQUENCE [LARGE SCALE GENOMIC DNA]</scope>
    <source>
        <strain evidence="1 2">DSM 11254</strain>
    </source>
</reference>
<dbReference type="Proteomes" id="UP000425916">
    <property type="component" value="Chromosome"/>
</dbReference>
<evidence type="ECO:0000313" key="1">
    <source>
        <dbReference type="EMBL" id="QGP92659.1"/>
    </source>
</evidence>
<name>A0A6I5ZSG8_9FIRM</name>
<organism evidence="1 2">
    <name type="scientific">Neomoorella glycerini</name>
    <dbReference type="NCBI Taxonomy" id="55779"/>
    <lineage>
        <taxon>Bacteria</taxon>
        <taxon>Bacillati</taxon>
        <taxon>Bacillota</taxon>
        <taxon>Clostridia</taxon>
        <taxon>Neomoorellales</taxon>
        <taxon>Neomoorellaceae</taxon>
        <taxon>Neomoorella</taxon>
    </lineage>
</organism>
<dbReference type="Pfam" id="PF13289">
    <property type="entry name" value="SIR2_2"/>
    <property type="match status" value="1"/>
</dbReference>
<dbReference type="RefSeq" id="WP_156273538.1">
    <property type="nucleotide sequence ID" value="NZ_CP046244.1"/>
</dbReference>
<dbReference type="AlphaFoldDB" id="A0A6I5ZSG8"/>
<dbReference type="EMBL" id="CP046244">
    <property type="protein sequence ID" value="QGP92659.1"/>
    <property type="molecule type" value="Genomic_DNA"/>
</dbReference>
<dbReference type="OrthoDB" id="2077946at2"/>
<dbReference type="InterPro" id="IPR029035">
    <property type="entry name" value="DHS-like_NAD/FAD-binding_dom"/>
</dbReference>
<accession>A0A6I5ZSG8</accession>
<keyword evidence="2" id="KW-1185">Reference proteome</keyword>
<protein>
    <submittedName>
        <fullName evidence="1">SIR2-like domain protein</fullName>
    </submittedName>
</protein>